<reference evidence="1" key="1">
    <citation type="submission" date="2018-10" db="EMBL/GenBank/DDBJ databases">
        <title>Hidden diversity of soil giant viruses.</title>
        <authorList>
            <person name="Schulz F."/>
            <person name="Alteio L."/>
            <person name="Goudeau D."/>
            <person name="Ryan E.M."/>
            <person name="Malmstrom R.R."/>
            <person name="Blanchard J."/>
            <person name="Woyke T."/>
        </authorList>
    </citation>
    <scope>NUCLEOTIDE SEQUENCE</scope>
    <source>
        <strain evidence="1">SAV1</strain>
    </source>
</reference>
<dbReference type="EMBL" id="MK072458">
    <property type="protein sequence ID" value="AYV85539.1"/>
    <property type="molecule type" value="Genomic_DNA"/>
</dbReference>
<name>A0A3G5AJB7_9VIRU</name>
<proteinExistence type="predicted"/>
<accession>A0A3G5AJB7</accession>
<organism evidence="1">
    <name type="scientific">Satyrvirus sp</name>
    <dbReference type="NCBI Taxonomy" id="2487771"/>
    <lineage>
        <taxon>Viruses</taxon>
        <taxon>Varidnaviria</taxon>
        <taxon>Bamfordvirae</taxon>
        <taxon>Nucleocytoviricota</taxon>
        <taxon>Megaviricetes</taxon>
        <taxon>Imitervirales</taxon>
        <taxon>Mimiviridae</taxon>
        <taxon>Megamimivirinae</taxon>
    </lineage>
</organism>
<evidence type="ECO:0000313" key="1">
    <source>
        <dbReference type="EMBL" id="AYV85539.1"/>
    </source>
</evidence>
<sequence length="144" mass="17468">MDNGQSPFKYRTFSIRDLNSFEPYIYFYEYHFYELFNPEKIYPVEPYVVNHDKGTCTYVNKLHTIQHSRPGEYIHPQIYVIAEEYLTDEEKKKLLPYCQCAYHKIWKYNPKKLFLNPDNYGCISSKNPKQHVIDNTKRTFFVKN</sequence>
<gene>
    <name evidence="1" type="ORF">Satyrvirus22_3</name>
</gene>
<protein>
    <submittedName>
        <fullName evidence="1">Uncharacterized protein</fullName>
    </submittedName>
</protein>